<dbReference type="GO" id="GO:0006355">
    <property type="term" value="P:regulation of DNA-templated transcription"/>
    <property type="evidence" value="ECO:0007669"/>
    <property type="project" value="InterPro"/>
</dbReference>
<comment type="caution">
    <text evidence="1">The sequence shown here is derived from an EMBL/GenBank/DDBJ whole genome shotgun (WGS) entry which is preliminary data.</text>
</comment>
<sequence>MDDKEKKEFELVLKRIGLTPGEAFRIFAKKSIEVGGIPFEMSQPTPRLNKAIKSRDYVEFDNPKDGLTWLND</sequence>
<dbReference type="InterPro" id="IPR013321">
    <property type="entry name" value="Arc_rbn_hlx_hlx"/>
</dbReference>
<dbReference type="AlphaFoldDB" id="A0A0R1VJS6"/>
<name>A0A0R1VJS6_9LACO</name>
<dbReference type="Proteomes" id="UP000051451">
    <property type="component" value="Unassembled WGS sequence"/>
</dbReference>
<gene>
    <name evidence="1" type="ORF">FC89_GL000872</name>
</gene>
<dbReference type="InterPro" id="IPR007337">
    <property type="entry name" value="RelB/DinJ"/>
</dbReference>
<reference evidence="1 2" key="1">
    <citation type="journal article" date="2015" name="Genome Announc.">
        <title>Expanding the biotechnology potential of lactobacilli through comparative genomics of 213 strains and associated genera.</title>
        <authorList>
            <person name="Sun Z."/>
            <person name="Harris H.M."/>
            <person name="McCann A."/>
            <person name="Guo C."/>
            <person name="Argimon S."/>
            <person name="Zhang W."/>
            <person name="Yang X."/>
            <person name="Jeffery I.B."/>
            <person name="Cooney J.C."/>
            <person name="Kagawa T.F."/>
            <person name="Liu W."/>
            <person name="Song Y."/>
            <person name="Salvetti E."/>
            <person name="Wrobel A."/>
            <person name="Rasinkangas P."/>
            <person name="Parkhill J."/>
            <person name="Rea M.C."/>
            <person name="O'Sullivan O."/>
            <person name="Ritari J."/>
            <person name="Douillard F.P."/>
            <person name="Paul Ross R."/>
            <person name="Yang R."/>
            <person name="Briner A.E."/>
            <person name="Felis G.E."/>
            <person name="de Vos W.M."/>
            <person name="Barrangou R."/>
            <person name="Klaenhammer T.R."/>
            <person name="Caufield P.W."/>
            <person name="Cui Y."/>
            <person name="Zhang H."/>
            <person name="O'Toole P.W."/>
        </authorList>
    </citation>
    <scope>NUCLEOTIDE SEQUENCE [LARGE SCALE GENOMIC DNA]</scope>
    <source>
        <strain evidence="1 2">DSM 18630</strain>
    </source>
</reference>
<evidence type="ECO:0000313" key="2">
    <source>
        <dbReference type="Proteomes" id="UP000051451"/>
    </source>
</evidence>
<organism evidence="1 2">
    <name type="scientific">Liquorilactobacillus ghanensis DSM 18630</name>
    <dbReference type="NCBI Taxonomy" id="1423750"/>
    <lineage>
        <taxon>Bacteria</taxon>
        <taxon>Bacillati</taxon>
        <taxon>Bacillota</taxon>
        <taxon>Bacilli</taxon>
        <taxon>Lactobacillales</taxon>
        <taxon>Lactobacillaceae</taxon>
        <taxon>Liquorilactobacillus</taxon>
    </lineage>
</organism>
<dbReference type="Pfam" id="PF04221">
    <property type="entry name" value="RelB"/>
    <property type="match status" value="1"/>
</dbReference>
<dbReference type="Gene3D" id="1.10.1220.10">
    <property type="entry name" value="Met repressor-like"/>
    <property type="match status" value="1"/>
</dbReference>
<dbReference type="EMBL" id="AZGB01000016">
    <property type="protein sequence ID" value="KRM06008.1"/>
    <property type="molecule type" value="Genomic_DNA"/>
</dbReference>
<protein>
    <submittedName>
        <fullName evidence="1">Uncharacterized protein</fullName>
    </submittedName>
</protein>
<dbReference type="PATRIC" id="fig|1423750.3.peg.896"/>
<accession>A0A0R1VJS6</accession>
<keyword evidence="2" id="KW-1185">Reference proteome</keyword>
<proteinExistence type="predicted"/>
<evidence type="ECO:0000313" key="1">
    <source>
        <dbReference type="EMBL" id="KRM06008.1"/>
    </source>
</evidence>